<organism evidence="1 3">
    <name type="scientific">Clostridium innocuum</name>
    <dbReference type="NCBI Taxonomy" id="1522"/>
    <lineage>
        <taxon>Bacteria</taxon>
        <taxon>Bacillati</taxon>
        <taxon>Bacillota</taxon>
        <taxon>Clostridia</taxon>
        <taxon>Eubacteriales</taxon>
        <taxon>Clostridiaceae</taxon>
        <taxon>Clostridium</taxon>
    </lineage>
</organism>
<proteinExistence type="predicted"/>
<gene>
    <name evidence="2" type="ORF">GT664_20720</name>
    <name evidence="1" type="ORF">MKC95_20865</name>
</gene>
<dbReference type="AlphaFoldDB" id="A0AAP2URT7"/>
<dbReference type="EMBL" id="JAKTMA010000055">
    <property type="protein sequence ID" value="MCR0235221.1"/>
    <property type="molecule type" value="Genomic_DNA"/>
</dbReference>
<accession>A0AAP2URT7</accession>
<protein>
    <submittedName>
        <fullName evidence="1">Uncharacterized protein</fullName>
    </submittedName>
</protein>
<name>A0AAP2URT7_CLOIN</name>
<dbReference type="Proteomes" id="UP001203972">
    <property type="component" value="Unassembled WGS sequence"/>
</dbReference>
<reference evidence="1" key="2">
    <citation type="journal article" date="2022" name="Clin. Infect. Dis.">
        <title>Association between Clostridium innocuum and antibiotic-associated diarrhea in adults and children: A cross-sectional study and comparative genomics analysis.</title>
        <authorList>
            <person name="Cherny K.E."/>
            <person name="Muscat E.B."/>
            <person name="Balaji A."/>
            <person name="Mukherjee J."/>
            <person name="Ozer E.A."/>
            <person name="Angarone M.P."/>
            <person name="Hauser A.R."/>
            <person name="Sichel J.S."/>
            <person name="Amponsah E."/>
            <person name="Kociolek L.K."/>
        </authorList>
    </citation>
    <scope>NUCLEOTIDE SEQUENCE</scope>
    <source>
        <strain evidence="1">NU1-AC-029v</strain>
    </source>
</reference>
<evidence type="ECO:0000313" key="1">
    <source>
        <dbReference type="EMBL" id="MCR0235221.1"/>
    </source>
</evidence>
<dbReference type="Proteomes" id="UP000604383">
    <property type="component" value="Unassembled WGS sequence"/>
</dbReference>
<reference evidence="2" key="1">
    <citation type="journal article" date="2019" name="Nat. Med.">
        <title>A library of human gut bacterial isolates paired with longitudinal multiomics data enables mechanistic microbiome research.</title>
        <authorList>
            <person name="Poyet M."/>
            <person name="Groussin M."/>
            <person name="Gibbons S.M."/>
            <person name="Avila-Pacheco J."/>
            <person name="Jiang X."/>
            <person name="Kearney S.M."/>
            <person name="Perrotta A.R."/>
            <person name="Berdy B."/>
            <person name="Zhao S."/>
            <person name="Lieberman T.D."/>
            <person name="Swanson P.K."/>
            <person name="Smith M."/>
            <person name="Roesemann S."/>
            <person name="Alexander J.E."/>
            <person name="Rich S.A."/>
            <person name="Livny J."/>
            <person name="Vlamakis H."/>
            <person name="Clish C."/>
            <person name="Bullock K."/>
            <person name="Deik A."/>
            <person name="Scott J."/>
            <person name="Pierce K.A."/>
            <person name="Xavier R.J."/>
            <person name="Alm E.J."/>
        </authorList>
    </citation>
    <scope>NUCLEOTIDE SEQUENCE</scope>
    <source>
        <strain evidence="2">BIOML-A12</strain>
    </source>
</reference>
<dbReference type="RefSeq" id="WP_008817655.1">
    <property type="nucleotide sequence ID" value="NZ_AP025565.1"/>
</dbReference>
<sequence length="197" mass="22355">MYGFQCSAISGQRDTACVDPGMWCTVTPARRALSLPQAQELLFAQKHGALYNVQKEQLYAYEDAKKLADAWKYGCQQLLVPKMEGSLYIWEALLDHTGASRATAAGRLSGGKQYRISKEEEKELTVFAQEACAKLCADEWSCGFLHMLIWKRQGHWELLDIRSGADRCVLLKEYPDIYQLWADGMCEEMERASAQKK</sequence>
<evidence type="ECO:0000313" key="2">
    <source>
        <dbReference type="EMBL" id="MZH58114.1"/>
    </source>
</evidence>
<evidence type="ECO:0000313" key="3">
    <source>
        <dbReference type="Proteomes" id="UP001203972"/>
    </source>
</evidence>
<comment type="caution">
    <text evidence="1">The sequence shown here is derived from an EMBL/GenBank/DDBJ whole genome shotgun (WGS) entry which is preliminary data.</text>
</comment>
<dbReference type="EMBL" id="WWTN01000055">
    <property type="protein sequence ID" value="MZH58114.1"/>
    <property type="molecule type" value="Genomic_DNA"/>
</dbReference>